<dbReference type="Proteomes" id="UP000777438">
    <property type="component" value="Unassembled WGS sequence"/>
</dbReference>
<sequence length="157" mass="18016">MDAMISECAGLVTVERESNIFRLVHYTTQEHFEHTRDSWFAPANADMARTCLAYLTQGHEFHFESCFNHDSGLTAPSYASNNWADHVRDDSIVQQELPRLLEDQKHIDFLWNSTPGRALNRFRSNRGTALRLVARDGLKGTLESLLENCQAVDLRDY</sequence>
<dbReference type="AlphaFoldDB" id="A0A9P9APS9"/>
<accession>A0A9P9APS9</accession>
<dbReference type="OrthoDB" id="1577640at2759"/>
<evidence type="ECO:0000313" key="1">
    <source>
        <dbReference type="EMBL" id="KAH6889316.1"/>
    </source>
</evidence>
<keyword evidence="2" id="KW-1185">Reference proteome</keyword>
<organism evidence="1 2">
    <name type="scientific">Thelonectria olida</name>
    <dbReference type="NCBI Taxonomy" id="1576542"/>
    <lineage>
        <taxon>Eukaryota</taxon>
        <taxon>Fungi</taxon>
        <taxon>Dikarya</taxon>
        <taxon>Ascomycota</taxon>
        <taxon>Pezizomycotina</taxon>
        <taxon>Sordariomycetes</taxon>
        <taxon>Hypocreomycetidae</taxon>
        <taxon>Hypocreales</taxon>
        <taxon>Nectriaceae</taxon>
        <taxon>Thelonectria</taxon>
    </lineage>
</organism>
<dbReference type="EMBL" id="JAGPYM010000011">
    <property type="protein sequence ID" value="KAH6889316.1"/>
    <property type="molecule type" value="Genomic_DNA"/>
</dbReference>
<name>A0A9P9APS9_9HYPO</name>
<evidence type="ECO:0000313" key="2">
    <source>
        <dbReference type="Proteomes" id="UP000777438"/>
    </source>
</evidence>
<reference evidence="1 2" key="1">
    <citation type="journal article" date="2021" name="Nat. Commun.">
        <title>Genetic determinants of endophytism in the Arabidopsis root mycobiome.</title>
        <authorList>
            <person name="Mesny F."/>
            <person name="Miyauchi S."/>
            <person name="Thiergart T."/>
            <person name="Pickel B."/>
            <person name="Atanasova L."/>
            <person name="Karlsson M."/>
            <person name="Huettel B."/>
            <person name="Barry K.W."/>
            <person name="Haridas S."/>
            <person name="Chen C."/>
            <person name="Bauer D."/>
            <person name="Andreopoulos W."/>
            <person name="Pangilinan J."/>
            <person name="LaButti K."/>
            <person name="Riley R."/>
            <person name="Lipzen A."/>
            <person name="Clum A."/>
            <person name="Drula E."/>
            <person name="Henrissat B."/>
            <person name="Kohler A."/>
            <person name="Grigoriev I.V."/>
            <person name="Martin F.M."/>
            <person name="Hacquard S."/>
        </authorList>
    </citation>
    <scope>NUCLEOTIDE SEQUENCE [LARGE SCALE GENOMIC DNA]</scope>
    <source>
        <strain evidence="1 2">MPI-CAGE-CH-0241</strain>
    </source>
</reference>
<protein>
    <submittedName>
        <fullName evidence="1">Uncharacterized protein</fullName>
    </submittedName>
</protein>
<gene>
    <name evidence="1" type="ORF">B0T10DRAFT_459975</name>
</gene>
<comment type="caution">
    <text evidence="1">The sequence shown here is derived from an EMBL/GenBank/DDBJ whole genome shotgun (WGS) entry which is preliminary data.</text>
</comment>
<proteinExistence type="predicted"/>